<evidence type="ECO:0000313" key="4">
    <source>
        <dbReference type="EMBL" id="PAP77289.1"/>
    </source>
</evidence>
<keyword evidence="2" id="KW-1133">Transmembrane helix</keyword>
<evidence type="ECO:0000256" key="1">
    <source>
        <dbReference type="SAM" id="MobiDB-lite"/>
    </source>
</evidence>
<keyword evidence="2" id="KW-0472">Membrane</keyword>
<proteinExistence type="predicted"/>
<gene>
    <name evidence="4" type="ORF">BSZ37_13015</name>
</gene>
<evidence type="ECO:0000259" key="3">
    <source>
        <dbReference type="Pfam" id="PF12773"/>
    </source>
</evidence>
<dbReference type="Gene3D" id="1.25.40.10">
    <property type="entry name" value="Tetratricopeptide repeat domain"/>
    <property type="match status" value="1"/>
</dbReference>
<dbReference type="SUPFAM" id="SSF48452">
    <property type="entry name" value="TPR-like"/>
    <property type="match status" value="1"/>
</dbReference>
<dbReference type="RefSeq" id="WP_095510955.1">
    <property type="nucleotide sequence ID" value="NZ_MQWD01000001.1"/>
</dbReference>
<evidence type="ECO:0000256" key="2">
    <source>
        <dbReference type="SAM" id="Phobius"/>
    </source>
</evidence>
<dbReference type="Proteomes" id="UP000216339">
    <property type="component" value="Unassembled WGS sequence"/>
</dbReference>
<feature type="domain" description="DZANK-type" evidence="3">
    <location>
        <begin position="52"/>
        <end position="74"/>
    </location>
</feature>
<dbReference type="InterPro" id="IPR011990">
    <property type="entry name" value="TPR-like_helical_dom_sf"/>
</dbReference>
<keyword evidence="2" id="KW-0812">Transmembrane</keyword>
<dbReference type="Pfam" id="PF12773">
    <property type="entry name" value="DZR"/>
    <property type="match status" value="1"/>
</dbReference>
<name>A0A271J3K6_9BACT</name>
<reference evidence="4 5" key="1">
    <citation type="submission" date="2016-11" db="EMBL/GenBank/DDBJ databases">
        <title>Study of marine rhodopsin-containing bacteria.</title>
        <authorList>
            <person name="Yoshizawa S."/>
            <person name="Kumagai Y."/>
            <person name="Kogure K."/>
        </authorList>
    </citation>
    <scope>NUCLEOTIDE SEQUENCE [LARGE SCALE GENOMIC DNA]</scope>
    <source>
        <strain evidence="4 5">SAORIC-28</strain>
    </source>
</reference>
<dbReference type="Pfam" id="PF14559">
    <property type="entry name" value="TPR_19"/>
    <property type="match status" value="1"/>
</dbReference>
<dbReference type="AlphaFoldDB" id="A0A271J3K6"/>
<dbReference type="EMBL" id="MQWD01000001">
    <property type="protein sequence ID" value="PAP77289.1"/>
    <property type="molecule type" value="Genomic_DNA"/>
</dbReference>
<accession>A0A271J3K6</accession>
<protein>
    <recommendedName>
        <fullName evidence="3">DZANK-type domain-containing protein</fullName>
    </recommendedName>
</protein>
<feature type="region of interest" description="Disordered" evidence="1">
    <location>
        <begin position="126"/>
        <end position="152"/>
    </location>
</feature>
<organism evidence="4 5">
    <name type="scientific">Rubrivirga marina</name>
    <dbReference type="NCBI Taxonomy" id="1196024"/>
    <lineage>
        <taxon>Bacteria</taxon>
        <taxon>Pseudomonadati</taxon>
        <taxon>Rhodothermota</taxon>
        <taxon>Rhodothermia</taxon>
        <taxon>Rhodothermales</taxon>
        <taxon>Rubricoccaceae</taxon>
        <taxon>Rubrivirga</taxon>
    </lineage>
</organism>
<feature type="transmembrane region" description="Helical" evidence="2">
    <location>
        <begin position="102"/>
        <end position="121"/>
    </location>
</feature>
<dbReference type="InterPro" id="IPR025874">
    <property type="entry name" value="DZR"/>
</dbReference>
<comment type="caution">
    <text evidence="4">The sequence shown here is derived from an EMBL/GenBank/DDBJ whole genome shotgun (WGS) entry which is preliminary data.</text>
</comment>
<dbReference type="OrthoDB" id="1523896at2"/>
<keyword evidence="5" id="KW-1185">Reference proteome</keyword>
<evidence type="ECO:0000313" key="5">
    <source>
        <dbReference type="Proteomes" id="UP000216339"/>
    </source>
</evidence>
<sequence>MPACDSCGASLDPEATVCDLCGTPVAATPSVSADPPAESVEAEGQPRAGAACPACGHVNPPGSRFCNACGADLPVEAPTATPAPAAPTAGERPSSAAGKRGLMVVGLGVLAVVALYGLTLLSPRDAPEPAPATEEVGEAAPIPEGAPPLPDSLQAAADRFADLGTAEGWYESGRYYLTAAFNTVQTDPTSSVRWARRAIEDFERSLALEEDPQVRVALAEAATFDPADPMRPIQELRTVLDADPDNLDATFLLAERRLMIGRVDSARVAFERIVEIAPPGAPVRQRAEAALASMGPAGG</sequence>